<dbReference type="Proteomes" id="UP000067448">
    <property type="component" value="Unassembled WGS sequence"/>
</dbReference>
<protein>
    <submittedName>
        <fullName evidence="1">Uncharacterized protein</fullName>
    </submittedName>
</protein>
<dbReference type="OrthoDB" id="4151701at2"/>
<comment type="caution">
    <text evidence="1">The sequence shown here is derived from an EMBL/GenBank/DDBJ whole genome shotgun (WGS) entry which is preliminary data.</text>
</comment>
<reference evidence="2" key="1">
    <citation type="submission" date="2015-11" db="EMBL/GenBank/DDBJ databases">
        <authorList>
            <consortium name="Cross-ministerial Strategic Innovation Promotion Program (SIP) consortium"/>
            <person name="Tomihama T."/>
            <person name="Ikenaga M."/>
            <person name="Sakai M."/>
            <person name="Okubo T."/>
            <person name="Ikeda S."/>
        </authorList>
    </citation>
    <scope>NUCLEOTIDE SEQUENCE [LARGE SCALE GENOMIC DNA]</scope>
    <source>
        <strain evidence="2">S58</strain>
    </source>
</reference>
<gene>
    <name evidence="1" type="ORF">SsS58_02243</name>
</gene>
<evidence type="ECO:0000313" key="2">
    <source>
        <dbReference type="Proteomes" id="UP000067448"/>
    </source>
</evidence>
<dbReference type="EMBL" id="BCMM01000008">
    <property type="protein sequence ID" value="GAQ61889.1"/>
    <property type="molecule type" value="Genomic_DNA"/>
</dbReference>
<reference evidence="2" key="3">
    <citation type="submission" date="2016-02" db="EMBL/GenBank/DDBJ databases">
        <title>Draft genome of pathogenic Streptomyces sp. in Japan.</title>
        <authorList>
            <person name="Tomihama T."/>
            <person name="Ikenaga M."/>
            <person name="Sakai M."/>
            <person name="Okubo T."/>
            <person name="Ikeda S."/>
        </authorList>
    </citation>
    <scope>NUCLEOTIDE SEQUENCE [LARGE SCALE GENOMIC DNA]</scope>
    <source>
        <strain evidence="2">S58</strain>
    </source>
</reference>
<organism evidence="1 2">
    <name type="scientific">Streptomyces scabiei</name>
    <dbReference type="NCBI Taxonomy" id="1930"/>
    <lineage>
        <taxon>Bacteria</taxon>
        <taxon>Bacillati</taxon>
        <taxon>Actinomycetota</taxon>
        <taxon>Actinomycetes</taxon>
        <taxon>Kitasatosporales</taxon>
        <taxon>Streptomycetaceae</taxon>
        <taxon>Streptomyces</taxon>
    </lineage>
</organism>
<accession>A0A100JLT1</accession>
<proteinExistence type="predicted"/>
<name>A0A100JLT1_STRSC</name>
<dbReference type="AlphaFoldDB" id="A0A100JLT1"/>
<reference evidence="1 2" key="2">
    <citation type="journal article" date="2016" name="Genome Announc.">
        <title>Draft Genome Sequences of Streptomyces scabiei S58, Streptomyces turgidiscabies T45, and Streptomyces acidiscabies a10, the Pathogens of Potato Common Scab, Isolated in Japan.</title>
        <authorList>
            <person name="Tomihama T."/>
            <person name="Nishi Y."/>
            <person name="Sakai M."/>
            <person name="Ikenaga M."/>
            <person name="Okubo T."/>
            <person name="Ikeda S."/>
        </authorList>
    </citation>
    <scope>NUCLEOTIDE SEQUENCE [LARGE SCALE GENOMIC DNA]</scope>
    <source>
        <strain evidence="1 2">S58</strain>
    </source>
</reference>
<evidence type="ECO:0000313" key="1">
    <source>
        <dbReference type="EMBL" id="GAQ61889.1"/>
    </source>
</evidence>
<dbReference type="RefSeq" id="WP_059079743.1">
    <property type="nucleotide sequence ID" value="NZ_BCMM01000008.1"/>
</dbReference>
<sequence>MSKSVLLDCRLFAVGADLSGHSNKIELSSEVEDKDATNYRSEGWKEVLGGLGSAELSGEGQWEAGDASKVDDASWSQLGGVGPWSVGPADSAVGDLAYFMKALRSDYKLGEAVGEVAPWSGNAKSAWPLVRGLFAHPPGTPRTATGDGTALQLGALAAGQRLYASLHVLSVAGTSSPTITVEIESDSQEDFGGTPETRLSFDPATAAGGQILRTSPGAHADTWYRPTWTITGTNPSFLFVVAFGIS</sequence>